<comment type="caution">
    <text evidence="7">The sequence shown here is derived from an EMBL/GenBank/DDBJ whole genome shotgun (WGS) entry which is preliminary data.</text>
</comment>
<dbReference type="CDD" id="cd17742">
    <property type="entry name" value="BRCT_CHS5_like"/>
    <property type="match status" value="1"/>
</dbReference>
<evidence type="ECO:0000256" key="2">
    <source>
        <dbReference type="ARBA" id="ARBA00022658"/>
    </source>
</evidence>
<dbReference type="InterPro" id="IPR052827">
    <property type="entry name" value="CHS_Export/Cell_Fusion_Reg"/>
</dbReference>
<dbReference type="Gene3D" id="3.40.50.10190">
    <property type="entry name" value="BRCT domain"/>
    <property type="match status" value="1"/>
</dbReference>
<dbReference type="CDD" id="cd00063">
    <property type="entry name" value="FN3"/>
    <property type="match status" value="1"/>
</dbReference>
<feature type="compositionally biased region" description="Low complexity" evidence="4">
    <location>
        <begin position="830"/>
        <end position="851"/>
    </location>
</feature>
<dbReference type="Pfam" id="PF16893">
    <property type="entry name" value="fn3_2"/>
    <property type="match status" value="1"/>
</dbReference>
<accession>A0ABR4MCH6</accession>
<dbReference type="Gene3D" id="2.60.40.10">
    <property type="entry name" value="Immunoglobulins"/>
    <property type="match status" value="1"/>
</dbReference>
<dbReference type="SMART" id="SM00292">
    <property type="entry name" value="BRCT"/>
    <property type="match status" value="1"/>
</dbReference>
<dbReference type="Gene3D" id="6.20.120.50">
    <property type="match status" value="1"/>
</dbReference>
<keyword evidence="3" id="KW-0143">Chaperone</keyword>
<feature type="region of interest" description="Disordered" evidence="4">
    <location>
        <begin position="830"/>
        <end position="856"/>
    </location>
</feature>
<feature type="region of interest" description="Disordered" evidence="4">
    <location>
        <begin position="469"/>
        <end position="511"/>
    </location>
</feature>
<name>A0ABR4MCH6_9PEZI</name>
<dbReference type="SUPFAM" id="SSF49265">
    <property type="entry name" value="Fibronectin type III"/>
    <property type="match status" value="1"/>
</dbReference>
<dbReference type="PANTHER" id="PTHR47351:SF1">
    <property type="entry name" value="CHITIN BIOSYNTHESIS PROTEIN CHS5"/>
    <property type="match status" value="1"/>
</dbReference>
<dbReference type="Pfam" id="PF10165">
    <property type="entry name" value="Ric8"/>
    <property type="match status" value="1"/>
</dbReference>
<dbReference type="InterPro" id="IPR031669">
    <property type="entry name" value="Fn3_2"/>
</dbReference>
<keyword evidence="8" id="KW-1185">Reference proteome</keyword>
<dbReference type="InterPro" id="IPR036116">
    <property type="entry name" value="FN3_sf"/>
</dbReference>
<dbReference type="Proteomes" id="UP001610728">
    <property type="component" value="Unassembled WGS sequence"/>
</dbReference>
<feature type="compositionally biased region" description="Polar residues" evidence="4">
    <location>
        <begin position="498"/>
        <end position="507"/>
    </location>
</feature>
<feature type="compositionally biased region" description="Basic and acidic residues" evidence="4">
    <location>
        <begin position="1195"/>
        <end position="1209"/>
    </location>
</feature>
<feature type="compositionally biased region" description="Low complexity" evidence="4">
    <location>
        <begin position="1143"/>
        <end position="1164"/>
    </location>
</feature>
<dbReference type="RefSeq" id="XP_070857155.1">
    <property type="nucleotide sequence ID" value="XM_071004775.1"/>
</dbReference>
<feature type="region of interest" description="Disordered" evidence="4">
    <location>
        <begin position="1122"/>
        <end position="1259"/>
    </location>
</feature>
<evidence type="ECO:0000313" key="7">
    <source>
        <dbReference type="EMBL" id="KAL2885975.1"/>
    </source>
</evidence>
<dbReference type="InterPro" id="IPR013783">
    <property type="entry name" value="Ig-like_fold"/>
</dbReference>
<dbReference type="SUPFAM" id="SSF48371">
    <property type="entry name" value="ARM repeat"/>
    <property type="match status" value="1"/>
</dbReference>
<gene>
    <name evidence="7" type="ORF">HOO65_070437</name>
</gene>
<proteinExistence type="inferred from homology"/>
<evidence type="ECO:0000256" key="4">
    <source>
        <dbReference type="SAM" id="MobiDB-lite"/>
    </source>
</evidence>
<comment type="similarity">
    <text evidence="1">Belongs to the synembryn family.</text>
</comment>
<evidence type="ECO:0000256" key="1">
    <source>
        <dbReference type="ARBA" id="ARBA00009049"/>
    </source>
</evidence>
<reference evidence="7 8" key="1">
    <citation type="submission" date="2020-05" db="EMBL/GenBank/DDBJ databases">
        <title>Ceratocystis lukuohia genome.</title>
        <authorList>
            <person name="Harrington T.C."/>
            <person name="Kim K."/>
            <person name="Mayers C.G."/>
        </authorList>
    </citation>
    <scope>NUCLEOTIDE SEQUENCE [LARGE SCALE GENOMIC DNA]</scope>
    <source>
        <strain evidence="7 8">C4212</strain>
    </source>
</reference>
<dbReference type="PANTHER" id="PTHR47351">
    <property type="entry name" value="CHITIN BIOSYNTHESIS PROTEIN CHS5"/>
    <property type="match status" value="1"/>
</dbReference>
<feature type="domain" description="BRCT" evidence="5">
    <location>
        <begin position="1029"/>
        <end position="1117"/>
    </location>
</feature>
<dbReference type="InterPro" id="IPR016024">
    <property type="entry name" value="ARM-type_fold"/>
</dbReference>
<dbReference type="InterPro" id="IPR031673">
    <property type="entry name" value="Chs5_N"/>
</dbReference>
<protein>
    <submittedName>
        <fullName evidence="7">Cell fusion protein cfr1</fullName>
    </submittedName>
</protein>
<dbReference type="PROSITE" id="PS50853">
    <property type="entry name" value="FN3"/>
    <property type="match status" value="1"/>
</dbReference>
<dbReference type="InterPro" id="IPR019318">
    <property type="entry name" value="Gua_nucleotide_exch_fac_Ric8"/>
</dbReference>
<evidence type="ECO:0000313" key="8">
    <source>
        <dbReference type="Proteomes" id="UP001610728"/>
    </source>
</evidence>
<evidence type="ECO:0000259" key="6">
    <source>
        <dbReference type="PROSITE" id="PS50853"/>
    </source>
</evidence>
<evidence type="ECO:0000256" key="3">
    <source>
        <dbReference type="ARBA" id="ARBA00023186"/>
    </source>
</evidence>
<feature type="domain" description="Fibronectin type-III" evidence="6">
    <location>
        <begin position="941"/>
        <end position="1035"/>
    </location>
</feature>
<dbReference type="InterPro" id="IPR001357">
    <property type="entry name" value="BRCT_dom"/>
</dbReference>
<organism evidence="7 8">
    <name type="scientific">Ceratocystis lukuohia</name>
    <dbReference type="NCBI Taxonomy" id="2019550"/>
    <lineage>
        <taxon>Eukaryota</taxon>
        <taxon>Fungi</taxon>
        <taxon>Dikarya</taxon>
        <taxon>Ascomycota</taxon>
        <taxon>Pezizomycotina</taxon>
        <taxon>Sordariomycetes</taxon>
        <taxon>Hypocreomycetidae</taxon>
        <taxon>Microascales</taxon>
        <taxon>Ceratocystidaceae</taxon>
        <taxon>Ceratocystis</taxon>
    </lineage>
</organism>
<feature type="compositionally biased region" description="Polar residues" evidence="4">
    <location>
        <begin position="1131"/>
        <end position="1142"/>
    </location>
</feature>
<dbReference type="Pfam" id="PF16892">
    <property type="entry name" value="CHS5_N"/>
    <property type="match status" value="1"/>
</dbReference>
<dbReference type="InterPro" id="IPR036420">
    <property type="entry name" value="BRCT_dom_sf"/>
</dbReference>
<dbReference type="EMBL" id="JABSNW010000007">
    <property type="protein sequence ID" value="KAL2885975.1"/>
    <property type="molecule type" value="Genomic_DNA"/>
</dbReference>
<feature type="compositionally biased region" description="Polar residues" evidence="4">
    <location>
        <begin position="1250"/>
        <end position="1259"/>
    </location>
</feature>
<dbReference type="SUPFAM" id="SSF52113">
    <property type="entry name" value="BRCT domain"/>
    <property type="match status" value="1"/>
</dbReference>
<keyword evidence="2" id="KW-0344">Guanine-nucleotide releasing factor</keyword>
<dbReference type="Pfam" id="PF12738">
    <property type="entry name" value="PTCB-BRCT"/>
    <property type="match status" value="1"/>
</dbReference>
<dbReference type="GeneID" id="98120542"/>
<dbReference type="InterPro" id="IPR003961">
    <property type="entry name" value="FN3_dom"/>
</dbReference>
<evidence type="ECO:0000259" key="5">
    <source>
        <dbReference type="PROSITE" id="PS50172"/>
    </source>
</evidence>
<dbReference type="PROSITE" id="PS50172">
    <property type="entry name" value="BRCT"/>
    <property type="match status" value="1"/>
</dbReference>
<sequence length="1259" mass="137818">MRGSRIRRLKRTMTDFHISIASALSHSTTPALPPIKSTMSLNIPAKPSDISTILNTLEAQGSKSDDDALLKQLHLLTRTTKASELGALLSENAINIISKIAFVKGKPTLRRRAALRCLNNILVLQPTLRRYFTEKGHVLSVIDLLAEGDEEDELPCASLMMFSLVGTGLDLGPQLEKGKLVNAISKAVTRHSRTSNVPTADPSSPGSAILKLLSTLALMYEKQVDKFSPTTSPLFDLLTKVAIPKDDPLQPPVTLLINCLFAIPLPNNYTYSKESVARLIELLELSLAAYEKDNTKVDRDILPLMLTILRLSESSDKAAKQAVCDKIFPSEKDREEALGRGTTLPHKLLHQVSNPIAANFCQTTLNIYFELAERSPQAFVTVVGFGNAAGFLASKGIKMSESDINQNNNGPSYAINPITGQRLDMEDVSDLPEMTDEEKEREAERLFVLFERLRGTGVVDIENPVTKAKQEGRFEELPDDYEEDEDTKKPSSLRPRQISITRQSYATDASKKKTKKRYIIPTAVSTPPRRDPYMFPKAREWATAVGIGTPVSLRPFKLVLPPHLRGVGFAPKYSPLPTIRSTDMPVYFSALEHPMSAYHMLKYERKLATHSLFLYVHVGVTAQPVVRNYVERWVRDAIWAAMQEKGYSNTGRVLPEGEMPPGITPPNQDMCGTLLVKITNPSKIVTLKRSQSLEIGRHVVQTVLRELAAQAHPNRLLQPVQFPADFLPHYKKKALLAQIEKEWEEESKGMPRVKSVEEKLADAIADKENFYTISKSSESQAASGAASILKRSRKAIATPPLGENISSTQKAHLAEEAELVSEIKKLWTNRSSTSNTSASKSVAADSKSAPVPKQPPVWNADEIERRWNEAGTPRTVDAGVTVLLTPDKRLIEFPSILLPPGISSGSIVDITVSRNTGSESASDKAFQSLQDRIYGCFGASEPTTPVLRCRNATQTSVVLEWDPIHLATAELVSLSLYRNGQKAGNIPRPLEMHSTKISGLAVDTAYTFHLVLRTTAGTYSSEQVTVRTHKMTDLSGITITAGAMPPNFREALTAAVERIGAKLVDSVRIDTTHFVTTEGRGVAWEKAVENNIPVVRPEWVEACERSGRILGVTKFYLDAVRTGPPMGSTPPAATQQHTQSNRSSVGPASTSGVSASASPAPSSSQKPLPQEPSSENKDTTTAADAATPAEANSDSGRDEERDKVRKSRSESSAPGDDDGSQRSSSSSRQNLAVRPAPTIEDTDEDKTGSERTSFQNIAL</sequence>